<dbReference type="Proteomes" id="UP001068021">
    <property type="component" value="Unassembled WGS sequence"/>
</dbReference>
<evidence type="ECO:0000313" key="6">
    <source>
        <dbReference type="EMBL" id="MCZ3373829.1"/>
    </source>
</evidence>
<dbReference type="Pfam" id="PF01047">
    <property type="entry name" value="MarR"/>
    <property type="match status" value="1"/>
</dbReference>
<dbReference type="EMBL" id="JAPVES010000030">
    <property type="protein sequence ID" value="MCZ3373829.1"/>
    <property type="molecule type" value="Genomic_DNA"/>
</dbReference>
<dbReference type="SMART" id="SM00347">
    <property type="entry name" value="HTH_MARR"/>
    <property type="match status" value="1"/>
</dbReference>
<dbReference type="GO" id="GO:0003677">
    <property type="term" value="F:DNA binding"/>
    <property type="evidence" value="ECO:0007669"/>
    <property type="project" value="UniProtKB-KW"/>
</dbReference>
<dbReference type="RefSeq" id="WP_048080621.1">
    <property type="nucleotide sequence ID" value="NZ_JAPVER010000020.1"/>
</dbReference>
<dbReference type="PRINTS" id="PR00598">
    <property type="entry name" value="HTHMARR"/>
</dbReference>
<dbReference type="InterPro" id="IPR036390">
    <property type="entry name" value="WH_DNA-bd_sf"/>
</dbReference>
<protein>
    <submittedName>
        <fullName evidence="5">MarR family transcriptional regulator</fullName>
    </submittedName>
</protein>
<evidence type="ECO:0000313" key="7">
    <source>
        <dbReference type="Proteomes" id="UP001068021"/>
    </source>
</evidence>
<dbReference type="SUPFAM" id="SSF46785">
    <property type="entry name" value="Winged helix' DNA-binding domain"/>
    <property type="match status" value="1"/>
</dbReference>
<evidence type="ECO:0000256" key="2">
    <source>
        <dbReference type="ARBA" id="ARBA00023125"/>
    </source>
</evidence>
<dbReference type="InterPro" id="IPR000835">
    <property type="entry name" value="HTH_MarR-typ"/>
</dbReference>
<dbReference type="Proteomes" id="UP001074446">
    <property type="component" value="Unassembled WGS sequence"/>
</dbReference>
<dbReference type="Gene3D" id="1.10.10.10">
    <property type="entry name" value="Winged helix-like DNA-binding domain superfamily/Winged helix DNA-binding domain"/>
    <property type="match status" value="1"/>
</dbReference>
<organism evidence="5 7">
    <name type="scientific">Methanobacterium veterum</name>
    <dbReference type="NCBI Taxonomy" id="408577"/>
    <lineage>
        <taxon>Archaea</taxon>
        <taxon>Methanobacteriati</taxon>
        <taxon>Methanobacteriota</taxon>
        <taxon>Methanomada group</taxon>
        <taxon>Methanobacteria</taxon>
        <taxon>Methanobacteriales</taxon>
        <taxon>Methanobacteriaceae</taxon>
        <taxon>Methanobacterium</taxon>
    </lineage>
</organism>
<keyword evidence="1" id="KW-0805">Transcription regulation</keyword>
<keyword evidence="3" id="KW-0804">Transcription</keyword>
<dbReference type="PANTHER" id="PTHR42756">
    <property type="entry name" value="TRANSCRIPTIONAL REGULATOR, MARR"/>
    <property type="match status" value="1"/>
</dbReference>
<evidence type="ECO:0000313" key="5">
    <source>
        <dbReference type="EMBL" id="MCZ3367024.1"/>
    </source>
</evidence>
<accession>A0A9E4ZXA2</accession>
<dbReference type="PANTHER" id="PTHR42756:SF1">
    <property type="entry name" value="TRANSCRIPTIONAL REPRESSOR OF EMRAB OPERON"/>
    <property type="match status" value="1"/>
</dbReference>
<proteinExistence type="predicted"/>
<feature type="domain" description="HTH marR-type" evidence="4">
    <location>
        <begin position="10"/>
        <end position="145"/>
    </location>
</feature>
<gene>
    <name evidence="6" type="ORF">O3H35_14355</name>
    <name evidence="5" type="ORF">O3H54_14140</name>
</gene>
<evidence type="ECO:0000256" key="3">
    <source>
        <dbReference type="ARBA" id="ARBA00023163"/>
    </source>
</evidence>
<keyword evidence="2" id="KW-0238">DNA-binding</keyword>
<reference evidence="5" key="1">
    <citation type="submission" date="2022-12" db="EMBL/GenBank/DDBJ databases">
        <title>Reclassification of two methanogenic archaea species isolated from the Kolyma lowland permafrost.</title>
        <authorList>
            <person name="Trubitsyn V.E."/>
            <person name="Rivkina E.M."/>
            <person name="Shcherbakova V.A."/>
        </authorList>
    </citation>
    <scope>NUCLEOTIDE SEQUENCE</scope>
    <source>
        <strain evidence="5">M2</strain>
        <strain evidence="6">MK4</strain>
    </source>
</reference>
<keyword evidence="7" id="KW-1185">Reference proteome</keyword>
<evidence type="ECO:0000259" key="4">
    <source>
        <dbReference type="PROSITE" id="PS50995"/>
    </source>
</evidence>
<dbReference type="PROSITE" id="PS50995">
    <property type="entry name" value="HTH_MARR_2"/>
    <property type="match status" value="1"/>
</dbReference>
<dbReference type="EMBL" id="JAPVER010000020">
    <property type="protein sequence ID" value="MCZ3367024.1"/>
    <property type="molecule type" value="Genomic_DNA"/>
</dbReference>
<evidence type="ECO:0000256" key="1">
    <source>
        <dbReference type="ARBA" id="ARBA00023015"/>
    </source>
</evidence>
<sequence>MQENEFQRIVDNILIYYPLFYRKIKTSMNHEKRLKYYNKPLGYYQVLGTLINTGSSLSISEIGKMLYISKPNMTALIDKLVKDGNVKRSRSSEDRRIIKVEITEEGRDFMIHAQDSVKVNIKENLSNLDENEIEILNESLENIRKLFIKIQ</sequence>
<dbReference type="GO" id="GO:0003700">
    <property type="term" value="F:DNA-binding transcription factor activity"/>
    <property type="evidence" value="ECO:0007669"/>
    <property type="project" value="InterPro"/>
</dbReference>
<comment type="caution">
    <text evidence="5">The sequence shown here is derived from an EMBL/GenBank/DDBJ whole genome shotgun (WGS) entry which is preliminary data.</text>
</comment>
<dbReference type="InterPro" id="IPR036388">
    <property type="entry name" value="WH-like_DNA-bd_sf"/>
</dbReference>
<dbReference type="AlphaFoldDB" id="A0A9E4ZXA2"/>
<name>A0A9E4ZXA2_9EURY</name>